<organism evidence="2 3">
    <name type="scientific">Hibiscus trionum</name>
    <name type="common">Flower of an hour</name>
    <dbReference type="NCBI Taxonomy" id="183268"/>
    <lineage>
        <taxon>Eukaryota</taxon>
        <taxon>Viridiplantae</taxon>
        <taxon>Streptophyta</taxon>
        <taxon>Embryophyta</taxon>
        <taxon>Tracheophyta</taxon>
        <taxon>Spermatophyta</taxon>
        <taxon>Magnoliopsida</taxon>
        <taxon>eudicotyledons</taxon>
        <taxon>Gunneridae</taxon>
        <taxon>Pentapetalae</taxon>
        <taxon>rosids</taxon>
        <taxon>malvids</taxon>
        <taxon>Malvales</taxon>
        <taxon>Malvaceae</taxon>
        <taxon>Malvoideae</taxon>
        <taxon>Hibiscus</taxon>
    </lineage>
</organism>
<proteinExistence type="predicted"/>
<comment type="caution">
    <text evidence="2">The sequence shown here is derived from an EMBL/GenBank/DDBJ whole genome shotgun (WGS) entry which is preliminary data.</text>
</comment>
<reference evidence="2" key="1">
    <citation type="submission" date="2023-05" db="EMBL/GenBank/DDBJ databases">
        <title>Genome and transcriptome analyses reveal genes involved in the formation of fine ridges on petal epidermal cells in Hibiscus trionum.</title>
        <authorList>
            <person name="Koshimizu S."/>
            <person name="Masuda S."/>
            <person name="Ishii T."/>
            <person name="Shirasu K."/>
            <person name="Hoshino A."/>
            <person name="Arita M."/>
        </authorList>
    </citation>
    <scope>NUCLEOTIDE SEQUENCE</scope>
    <source>
        <strain evidence="2">Hamamatsu line</strain>
    </source>
</reference>
<evidence type="ECO:0000313" key="3">
    <source>
        <dbReference type="Proteomes" id="UP001165190"/>
    </source>
</evidence>
<name>A0A9W7IZC9_HIBTR</name>
<keyword evidence="3" id="KW-1185">Reference proteome</keyword>
<evidence type="ECO:0000256" key="1">
    <source>
        <dbReference type="SAM" id="MobiDB-lite"/>
    </source>
</evidence>
<feature type="compositionally biased region" description="Low complexity" evidence="1">
    <location>
        <begin position="52"/>
        <end position="68"/>
    </location>
</feature>
<sequence>MGIDPTTHKPKSNPLVSCDTDWSTTGTLNHMAQWESARLETEARLVKESKKTLSSSKPSQQQKNNKGSAPSINNKSECLDVLKAWQSVVAGMFTISANNSNPIAFGSNPRSYELGLVETGSITPVGGIVEDELILEDDGSEYLVPELNVKFNNSMCLHDTTYQWTGPATDRSIVEGFSDISVHDFDYSMESISI</sequence>
<accession>A0A9W7IZC9</accession>
<feature type="region of interest" description="Disordered" evidence="1">
    <location>
        <begin position="45"/>
        <end position="72"/>
    </location>
</feature>
<protein>
    <submittedName>
        <fullName evidence="2">Uncharacterized protein</fullName>
    </submittedName>
</protein>
<evidence type="ECO:0000313" key="2">
    <source>
        <dbReference type="EMBL" id="GMJ04665.1"/>
    </source>
</evidence>
<gene>
    <name evidence="2" type="ORF">HRI_004135700</name>
</gene>
<dbReference type="AlphaFoldDB" id="A0A9W7IZC9"/>
<dbReference type="OrthoDB" id="2143914at2759"/>
<dbReference type="Proteomes" id="UP001165190">
    <property type="component" value="Unassembled WGS sequence"/>
</dbReference>
<dbReference type="EMBL" id="BSYR01000040">
    <property type="protein sequence ID" value="GMJ04665.1"/>
    <property type="molecule type" value="Genomic_DNA"/>
</dbReference>